<dbReference type="OrthoDB" id="226102at2"/>
<name>A0A517N4T1_9BACT</name>
<keyword evidence="4" id="KW-1185">Reference proteome</keyword>
<keyword evidence="3" id="KW-0326">Glycosidase</keyword>
<dbReference type="GO" id="GO:0005975">
    <property type="term" value="P:carbohydrate metabolic process"/>
    <property type="evidence" value="ECO:0007669"/>
    <property type="project" value="InterPro"/>
</dbReference>
<organism evidence="3 4">
    <name type="scientific">Rubripirellula lacrimiformis</name>
    <dbReference type="NCBI Taxonomy" id="1930273"/>
    <lineage>
        <taxon>Bacteria</taxon>
        <taxon>Pseudomonadati</taxon>
        <taxon>Planctomycetota</taxon>
        <taxon>Planctomycetia</taxon>
        <taxon>Pirellulales</taxon>
        <taxon>Pirellulaceae</taxon>
        <taxon>Rubripirellula</taxon>
    </lineage>
</organism>
<protein>
    <submittedName>
        <fullName evidence="3">Glycogen debranching enzyme</fullName>
        <ecNumber evidence="3">3.2.1.-</ecNumber>
    </submittedName>
</protein>
<dbReference type="PANTHER" id="PTHR43002">
    <property type="entry name" value="GLYCOGEN DEBRANCHING ENZYME"/>
    <property type="match status" value="1"/>
</dbReference>
<dbReference type="InterPro" id="IPR004193">
    <property type="entry name" value="Glyco_hydro_13_N"/>
</dbReference>
<dbReference type="Proteomes" id="UP000318538">
    <property type="component" value="Chromosome"/>
</dbReference>
<dbReference type="SUPFAM" id="SSF51011">
    <property type="entry name" value="Glycosyl hydrolase domain"/>
    <property type="match status" value="1"/>
</dbReference>
<evidence type="ECO:0000313" key="4">
    <source>
        <dbReference type="Proteomes" id="UP000318538"/>
    </source>
</evidence>
<dbReference type="InterPro" id="IPR014756">
    <property type="entry name" value="Ig_E-set"/>
</dbReference>
<dbReference type="Gene3D" id="2.60.40.10">
    <property type="entry name" value="Immunoglobulins"/>
    <property type="match status" value="1"/>
</dbReference>
<dbReference type="EC" id="3.2.1.-" evidence="3"/>
<comment type="similarity">
    <text evidence="1">Belongs to the glycosyl hydrolase 13 family.</text>
</comment>
<dbReference type="Gene3D" id="3.20.20.80">
    <property type="entry name" value="Glycosidases"/>
    <property type="match status" value="1"/>
</dbReference>
<dbReference type="CDD" id="cd11326">
    <property type="entry name" value="AmyAc_Glg_debranch"/>
    <property type="match status" value="1"/>
</dbReference>
<dbReference type="Pfam" id="PF02922">
    <property type="entry name" value="CBM_48"/>
    <property type="match status" value="1"/>
</dbReference>
<evidence type="ECO:0000259" key="2">
    <source>
        <dbReference type="SMART" id="SM00642"/>
    </source>
</evidence>
<dbReference type="AlphaFoldDB" id="A0A517N4T1"/>
<feature type="domain" description="Glycosyl hydrolase family 13 catalytic" evidence="2">
    <location>
        <begin position="165"/>
        <end position="573"/>
    </location>
</feature>
<dbReference type="GO" id="GO:0004553">
    <property type="term" value="F:hydrolase activity, hydrolyzing O-glycosyl compounds"/>
    <property type="evidence" value="ECO:0007669"/>
    <property type="project" value="InterPro"/>
</dbReference>
<dbReference type="InterPro" id="IPR044505">
    <property type="entry name" value="GlgX_Isoamylase_N_E_set"/>
</dbReference>
<dbReference type="SMART" id="SM00642">
    <property type="entry name" value="Aamy"/>
    <property type="match status" value="1"/>
</dbReference>
<dbReference type="SUPFAM" id="SSF81296">
    <property type="entry name" value="E set domains"/>
    <property type="match status" value="1"/>
</dbReference>
<dbReference type="InterPro" id="IPR006047">
    <property type="entry name" value="GH13_cat_dom"/>
</dbReference>
<evidence type="ECO:0000313" key="3">
    <source>
        <dbReference type="EMBL" id="QDT02141.1"/>
    </source>
</evidence>
<dbReference type="InterPro" id="IPR013780">
    <property type="entry name" value="Glyco_hydro_b"/>
</dbReference>
<dbReference type="Gene3D" id="2.60.40.1180">
    <property type="entry name" value="Golgi alpha-mannosidase II"/>
    <property type="match status" value="1"/>
</dbReference>
<dbReference type="KEGG" id="rlc:K227x_05120"/>
<evidence type="ECO:0000256" key="1">
    <source>
        <dbReference type="ARBA" id="ARBA00008061"/>
    </source>
</evidence>
<keyword evidence="3" id="KW-0378">Hydrolase</keyword>
<gene>
    <name evidence="3" type="primary">glgX_1</name>
    <name evidence="3" type="ORF">K227x_05120</name>
</gene>
<accession>A0A517N4T1</accession>
<dbReference type="CDD" id="cd02856">
    <property type="entry name" value="E_set_GDE_Isoamylase_N"/>
    <property type="match status" value="1"/>
</dbReference>
<dbReference type="RefSeq" id="WP_145167904.1">
    <property type="nucleotide sequence ID" value="NZ_CP036525.1"/>
</dbReference>
<proteinExistence type="inferred from homology"/>
<reference evidence="3 4" key="1">
    <citation type="submission" date="2019-02" db="EMBL/GenBank/DDBJ databases">
        <title>Deep-cultivation of Planctomycetes and their phenomic and genomic characterization uncovers novel biology.</title>
        <authorList>
            <person name="Wiegand S."/>
            <person name="Jogler M."/>
            <person name="Boedeker C."/>
            <person name="Pinto D."/>
            <person name="Vollmers J."/>
            <person name="Rivas-Marin E."/>
            <person name="Kohn T."/>
            <person name="Peeters S.H."/>
            <person name="Heuer A."/>
            <person name="Rast P."/>
            <person name="Oberbeckmann S."/>
            <person name="Bunk B."/>
            <person name="Jeske O."/>
            <person name="Meyerdierks A."/>
            <person name="Storesund J.E."/>
            <person name="Kallscheuer N."/>
            <person name="Luecker S."/>
            <person name="Lage O.M."/>
            <person name="Pohl T."/>
            <person name="Merkel B.J."/>
            <person name="Hornburger P."/>
            <person name="Mueller R.-W."/>
            <person name="Bruemmer F."/>
            <person name="Labrenz M."/>
            <person name="Spormann A.M."/>
            <person name="Op den Camp H."/>
            <person name="Overmann J."/>
            <person name="Amann R."/>
            <person name="Jetten M.S.M."/>
            <person name="Mascher T."/>
            <person name="Medema M.H."/>
            <person name="Devos D.P."/>
            <person name="Kaster A.-K."/>
            <person name="Ovreas L."/>
            <person name="Rohde M."/>
            <person name="Galperin M.Y."/>
            <person name="Jogler C."/>
        </authorList>
    </citation>
    <scope>NUCLEOTIDE SEQUENCE [LARGE SCALE GENOMIC DNA]</scope>
    <source>
        <strain evidence="3 4">K22_7</strain>
    </source>
</reference>
<dbReference type="EMBL" id="CP036525">
    <property type="protein sequence ID" value="QDT02141.1"/>
    <property type="molecule type" value="Genomic_DNA"/>
</dbReference>
<sequence length="686" mass="77656">MNQWEKIEGTPYPLGAYWVADDNAFNFSLYSKHAEAVHLLLFSKSDVVHPVYEYSMDYLKNKSGPVWHCRVNKSDAADAAYYAYRVDGPAPEGRYNWHSFDFEKVLLDPCARSVYFPDGFSRRAACRPGSNAGQAALGVLPTELCEFDWQDVKQPRHCSDLVIYELHVRGFTQHSNSGVPDSHRGTFLGVVDKIPYLVDLGITAVELMPVFQFDPDNDNYWGYMPLNFYSPHHAYASDPDACCVQAEFRTMVRSLHAAGIEVILDVVYNHTCEGDHTGPTYSFKGIDSSSAYIMTGDPKAPFANYSGTGNTMHTANRAVRRHIVDSLRFWDSEMHVDGFRFDLASIFTRRSDGSINLDDPPIVSEIGTNADLTNNRLIAEPWDAGGEFQLGQKFPGQRWMQWNAHYRDTLQRFVRGDAGLVAELMTRIYGSDDLFPDDRFHAYQPPLSINYITSHDGSTLYDLVSYNNKRNWANGHNNIDGSKELPWNSGWEGDENVPPAVSKLRRQQIKNFICLLMLSNGTPMFRMGDEFLQTQGGNNNPYNQDNETSWLDWDRLAANHDVHRFVQRMIAFRKSHPSISRSRFWRDDVKWYGTGHLVDMSPTSRQLAYGLHGASQDDTDLYVMINAGTESAEFGIQEGTPGSWHRVIDTSLTSPEDFADTTAYVVNQTTYSVQSRSIVVLCAVKP</sequence>
<dbReference type="InterPro" id="IPR013783">
    <property type="entry name" value="Ig-like_fold"/>
</dbReference>
<dbReference type="Pfam" id="PF00128">
    <property type="entry name" value="Alpha-amylase"/>
    <property type="match status" value="1"/>
</dbReference>
<dbReference type="InterPro" id="IPR017853">
    <property type="entry name" value="GH"/>
</dbReference>
<dbReference type="SUPFAM" id="SSF51445">
    <property type="entry name" value="(Trans)glycosidases"/>
    <property type="match status" value="1"/>
</dbReference>